<name>A0A516G775_9MICO</name>
<dbReference type="OrthoDB" id="8402552at2"/>
<sequence>MTELAGRVAQGPAIYDVIRARLDAAGHLGDSSPVLPDDPAAASSGDIRWAAGARDGVLGHHAARVSQEEKAEEVAGLIAAAGRHPDRESLTAVYAAVSADGPFAYVGPMMRRLGQLNASVSDVHDLGRWLATTAPDRGAVKIGMLILGGTVLDDEDLVILRTLGAHEEFTLYASIAIRNGLPAPDRELWALAQVVDGWGRIQSVERLRHTTDPEIRSWILRTGFRNTVMHEYLAHIAATTGNLAEALQHRDPDRELLTAAGEILVALVAGGPAQGIDDYTEAPAAVEAFLGHMVARAETLGDHQAVAAVESYLAEPEGWERRIQDGWSAVLRERLLRRCAEVLSRDLWNERMSEGLRSDDGSVFWAAHQVARSRGIDTFDLLLRRLAVDPFGNWWFHAWQQVDETRARQVVDLAREVLPLAEMATGARDELGLGVGFSAHRALDWTLQALRNYPGVGGDLVGAALRSPVVRNRNMALNVLQAWPGAAWPRDGLEQVRHLAAADPVEGTRQHAQEVLDKQVS</sequence>
<gene>
    <name evidence="1" type="ORF">FNH13_02755</name>
</gene>
<dbReference type="RefSeq" id="WP_143782044.1">
    <property type="nucleotide sequence ID" value="NZ_CP041616.1"/>
</dbReference>
<proteinExistence type="predicted"/>
<protein>
    <recommendedName>
        <fullName evidence="3">Limonene hydroxylase</fullName>
    </recommendedName>
</protein>
<dbReference type="EMBL" id="CP041616">
    <property type="protein sequence ID" value="QDO87386.1"/>
    <property type="molecule type" value="Genomic_DNA"/>
</dbReference>
<keyword evidence="2" id="KW-1185">Reference proteome</keyword>
<dbReference type="AlphaFoldDB" id="A0A516G775"/>
<organism evidence="1 2">
    <name type="scientific">Ornithinimicrobium ciconiae</name>
    <dbReference type="NCBI Taxonomy" id="2594265"/>
    <lineage>
        <taxon>Bacteria</taxon>
        <taxon>Bacillati</taxon>
        <taxon>Actinomycetota</taxon>
        <taxon>Actinomycetes</taxon>
        <taxon>Micrococcales</taxon>
        <taxon>Ornithinimicrobiaceae</taxon>
        <taxon>Ornithinimicrobium</taxon>
    </lineage>
</organism>
<evidence type="ECO:0008006" key="3">
    <source>
        <dbReference type="Google" id="ProtNLM"/>
    </source>
</evidence>
<evidence type="ECO:0000313" key="2">
    <source>
        <dbReference type="Proteomes" id="UP000315395"/>
    </source>
</evidence>
<accession>A0A516G775</accession>
<dbReference type="KEGG" id="orz:FNH13_02755"/>
<dbReference type="Proteomes" id="UP000315395">
    <property type="component" value="Chromosome"/>
</dbReference>
<evidence type="ECO:0000313" key="1">
    <source>
        <dbReference type="EMBL" id="QDO87386.1"/>
    </source>
</evidence>
<reference evidence="1 2" key="1">
    <citation type="submission" date="2019-07" db="EMBL/GenBank/DDBJ databases">
        <title>complete genome sequencing of Ornithinimicrobium sp. H23M54.</title>
        <authorList>
            <person name="Bae J.-W."/>
            <person name="Lee S.-Y."/>
        </authorList>
    </citation>
    <scope>NUCLEOTIDE SEQUENCE [LARGE SCALE GENOMIC DNA]</scope>
    <source>
        <strain evidence="1 2">H23M54</strain>
    </source>
</reference>